<evidence type="ECO:0000313" key="4">
    <source>
        <dbReference type="EMBL" id="GAX87512.1"/>
    </source>
</evidence>
<dbReference type="AlphaFoldDB" id="A0A292Y9F3"/>
<dbReference type="Pfam" id="PF13531">
    <property type="entry name" value="SBP_bac_11"/>
    <property type="match status" value="1"/>
</dbReference>
<name>A0A292Y9F3_9BACT</name>
<dbReference type="Gene3D" id="3.40.190.10">
    <property type="entry name" value="Periplasmic binding protein-like II"/>
    <property type="match status" value="2"/>
</dbReference>
<reference evidence="4 5" key="1">
    <citation type="journal article" date="2017" name="Syst. Appl. Microbiol.">
        <title>Lebetimonas natsushimae sp. nov., a novel strictly anaerobic, moderately thermophilic chemoautotroph isolated from a deep-sea hydrothermal vent polychaete nest in the Mid-Okinawa Trough.</title>
        <authorList>
            <person name="Nagata R."/>
            <person name="Takaki Y."/>
            <person name="Tame A."/>
            <person name="Nunoura T."/>
            <person name="Muto H."/>
            <person name="Mino S."/>
            <person name="Sawayama S."/>
            <person name="Takai K."/>
            <person name="Nakagawa S."/>
        </authorList>
    </citation>
    <scope>NUCLEOTIDE SEQUENCE [LARGE SCALE GENOMIC DNA]</scope>
    <source>
        <strain evidence="4 5">HS1857</strain>
    </source>
</reference>
<dbReference type="OrthoDB" id="9785015at2"/>
<dbReference type="NCBIfam" id="TIGR01256">
    <property type="entry name" value="modA"/>
    <property type="match status" value="1"/>
</dbReference>
<sequence>MKKLIISFSLLITLFSMDLNKYGIVLSSTNMEFVMKKIFKKFYQKYPNDHILVQYESTGKAVKDILNGYPYDMFLSADKKGALKVYNAHKAVTKPKLYTKGSLIIFFKNLNDKNYNFLKNKKIKKILIGNKQQTVYGNRTIEVLKNLHLYEKIKNKIEYKKNIAEVVDDVIWSKNKVAFIPKSAINLLPSKYNKKGINWIEINPKLYSPINQYFVISKKGLKKKSVRDFAHFLLSKEGQKILTSNGYLPIK</sequence>
<dbReference type="SUPFAM" id="SSF53850">
    <property type="entry name" value="Periplasmic binding protein-like II"/>
    <property type="match status" value="1"/>
</dbReference>
<comment type="caution">
    <text evidence="4">The sequence shown here is derived from an EMBL/GenBank/DDBJ whole genome shotgun (WGS) entry which is preliminary data.</text>
</comment>
<gene>
    <name evidence="4" type="ORF">LNAT_P0808</name>
</gene>
<keyword evidence="2" id="KW-0479">Metal-binding</keyword>
<keyword evidence="5" id="KW-1185">Reference proteome</keyword>
<dbReference type="InterPro" id="IPR050682">
    <property type="entry name" value="ModA/WtpA"/>
</dbReference>
<dbReference type="Proteomes" id="UP000217944">
    <property type="component" value="Unassembled WGS sequence"/>
</dbReference>
<accession>A0A292Y9F3</accession>
<dbReference type="PANTHER" id="PTHR30632:SF14">
    <property type="entry name" value="TUNGSTATE_MOLYBDATE_CHROMATE-BINDING PROTEIN MODA"/>
    <property type="match status" value="1"/>
</dbReference>
<proteinExistence type="inferred from homology"/>
<dbReference type="GO" id="GO:0030973">
    <property type="term" value="F:molybdate ion binding"/>
    <property type="evidence" value="ECO:0007669"/>
    <property type="project" value="TreeGrafter"/>
</dbReference>
<evidence type="ECO:0000313" key="5">
    <source>
        <dbReference type="Proteomes" id="UP000217944"/>
    </source>
</evidence>
<dbReference type="RefSeq" id="WP_096258643.1">
    <property type="nucleotide sequence ID" value="NZ_BDME01000001.1"/>
</dbReference>
<evidence type="ECO:0000256" key="2">
    <source>
        <dbReference type="ARBA" id="ARBA00022723"/>
    </source>
</evidence>
<dbReference type="PANTHER" id="PTHR30632">
    <property type="entry name" value="MOLYBDATE-BINDING PERIPLASMIC PROTEIN"/>
    <property type="match status" value="1"/>
</dbReference>
<comment type="similarity">
    <text evidence="1">Belongs to the bacterial solute-binding protein ModA family.</text>
</comment>
<dbReference type="GO" id="GO:0015689">
    <property type="term" value="P:molybdate ion transport"/>
    <property type="evidence" value="ECO:0007669"/>
    <property type="project" value="InterPro"/>
</dbReference>
<protein>
    <submittedName>
        <fullName evidence="4">Molybdate transport system substrate-binding protein</fullName>
    </submittedName>
</protein>
<organism evidence="4 5">
    <name type="scientific">Lebetimonas natsushimae</name>
    <dbReference type="NCBI Taxonomy" id="1936991"/>
    <lineage>
        <taxon>Bacteria</taxon>
        <taxon>Pseudomonadati</taxon>
        <taxon>Campylobacterota</taxon>
        <taxon>Epsilonproteobacteria</taxon>
        <taxon>Nautiliales</taxon>
        <taxon>Nautiliaceae</taxon>
        <taxon>Lebetimonas</taxon>
    </lineage>
</organism>
<dbReference type="InterPro" id="IPR005950">
    <property type="entry name" value="ModA"/>
</dbReference>
<evidence type="ECO:0000256" key="1">
    <source>
        <dbReference type="ARBA" id="ARBA00009175"/>
    </source>
</evidence>
<dbReference type="EMBL" id="BDME01000001">
    <property type="protein sequence ID" value="GAX87512.1"/>
    <property type="molecule type" value="Genomic_DNA"/>
</dbReference>
<keyword evidence="3" id="KW-0732">Signal</keyword>
<evidence type="ECO:0000256" key="3">
    <source>
        <dbReference type="ARBA" id="ARBA00022729"/>
    </source>
</evidence>
<dbReference type="GO" id="GO:0046872">
    <property type="term" value="F:metal ion binding"/>
    <property type="evidence" value="ECO:0007669"/>
    <property type="project" value="UniProtKB-KW"/>
</dbReference>